<reference evidence="2" key="1">
    <citation type="journal article" date="2019" name="Int. J. Syst. Evol. Microbiol.">
        <title>The Global Catalogue of Microorganisms (GCM) 10K type strain sequencing project: providing services to taxonomists for standard genome sequencing and annotation.</title>
        <authorList>
            <consortium name="The Broad Institute Genomics Platform"/>
            <consortium name="The Broad Institute Genome Sequencing Center for Infectious Disease"/>
            <person name="Wu L."/>
            <person name="Ma J."/>
        </authorList>
    </citation>
    <scope>NUCLEOTIDE SEQUENCE [LARGE SCALE GENOMIC DNA]</scope>
    <source>
        <strain evidence="2">CCUG 58760</strain>
    </source>
</reference>
<gene>
    <name evidence="1" type="ORF">ACFPMG_02070</name>
</gene>
<comment type="caution">
    <text evidence="1">The sequence shown here is derived from an EMBL/GenBank/DDBJ whole genome shotgun (WGS) entry which is preliminary data.</text>
</comment>
<proteinExistence type="predicted"/>
<protein>
    <submittedName>
        <fullName evidence="1">Uncharacterized protein</fullName>
    </submittedName>
</protein>
<dbReference type="EMBL" id="JBHSLC010000004">
    <property type="protein sequence ID" value="MFC5353785.1"/>
    <property type="molecule type" value="Genomic_DNA"/>
</dbReference>
<name>A0ABW0FYA0_9PROT</name>
<organism evidence="1 2">
    <name type="scientific">Azospirillum himalayense</name>
    <dbReference type="NCBI Taxonomy" id="654847"/>
    <lineage>
        <taxon>Bacteria</taxon>
        <taxon>Pseudomonadati</taxon>
        <taxon>Pseudomonadota</taxon>
        <taxon>Alphaproteobacteria</taxon>
        <taxon>Rhodospirillales</taxon>
        <taxon>Azospirillaceae</taxon>
        <taxon>Azospirillum</taxon>
    </lineage>
</organism>
<dbReference type="Proteomes" id="UP001596166">
    <property type="component" value="Unassembled WGS sequence"/>
</dbReference>
<accession>A0ABW0FYA0</accession>
<evidence type="ECO:0000313" key="2">
    <source>
        <dbReference type="Proteomes" id="UP001596166"/>
    </source>
</evidence>
<sequence length="108" mass="12415">MESSYSLRTWRDKFRADSLPTLDACTAVYAVLWHLDEFEDEDWLVVKPDGDVLTELNFPFEHKDGEVYCSAEDVEWISEEERIAITAQIGNIAPPLPLHVEFREGEGL</sequence>
<keyword evidence="2" id="KW-1185">Reference proteome</keyword>
<dbReference type="RefSeq" id="WP_376993589.1">
    <property type="nucleotide sequence ID" value="NZ_JBHSLC010000004.1"/>
</dbReference>
<evidence type="ECO:0000313" key="1">
    <source>
        <dbReference type="EMBL" id="MFC5353785.1"/>
    </source>
</evidence>